<dbReference type="RefSeq" id="WP_103116937.1">
    <property type="nucleotide sequence ID" value="NZ_PPFX01000072.1"/>
</dbReference>
<evidence type="ECO:0000313" key="3">
    <source>
        <dbReference type="Proteomes" id="UP000236340"/>
    </source>
</evidence>
<keyword evidence="1" id="KW-0472">Membrane</keyword>
<sequence length="259" mass="30202">MGLFYLLLFVGYLLVAAFVVWLVLVIFNRRLYTWLAVAFVVLFPTYDMIVQTALLKYYQLIRSPLQQIVRTVDVPGSVYWEDNVWPGYDENYRLWMIDHLLDGEHLSTLAMNGPDGKIYLYRYGKGDTPEVFTNTADLPPLNYHVKLDPVPLAFWQKPFIWADRMEIIDNQNKERIAYSERYMGYSPRWALILPVGDSPFEGGGHVGDDFVYNFDDEIVFSYVDNDLAPDLYRSSFSMSSVNLRINDYHKSRNTGRGRK</sequence>
<organism evidence="2 3">
    <name type="scientific">Geothermobacter hydrogeniphilus</name>
    <dbReference type="NCBI Taxonomy" id="1969733"/>
    <lineage>
        <taxon>Bacteria</taxon>
        <taxon>Pseudomonadati</taxon>
        <taxon>Thermodesulfobacteriota</taxon>
        <taxon>Desulfuromonadia</taxon>
        <taxon>Desulfuromonadales</taxon>
        <taxon>Geothermobacteraceae</taxon>
        <taxon>Geothermobacter</taxon>
    </lineage>
</organism>
<keyword evidence="1" id="KW-0812">Transmembrane</keyword>
<name>A0A2K2H5M4_9BACT</name>
<feature type="transmembrane region" description="Helical" evidence="1">
    <location>
        <begin position="34"/>
        <end position="58"/>
    </location>
</feature>
<dbReference type="EMBL" id="PPFX01000072">
    <property type="protein sequence ID" value="PNU18530.1"/>
    <property type="molecule type" value="Genomic_DNA"/>
</dbReference>
<dbReference type="Proteomes" id="UP000236340">
    <property type="component" value="Unassembled WGS sequence"/>
</dbReference>
<comment type="caution">
    <text evidence="2">The sequence shown here is derived from an EMBL/GenBank/DDBJ whole genome shotgun (WGS) entry which is preliminary data.</text>
</comment>
<reference evidence="2 3" key="1">
    <citation type="journal article" date="2018" name="Genome Announc.">
        <title>Genome Sequence of Geothermobacter sp. HR-1 Iron Reducer from the Loihi Seamount.</title>
        <authorList>
            <person name="Smith H."/>
            <person name="Abuyen K."/>
            <person name="Tremblay J."/>
            <person name="Savalia P."/>
            <person name="Perez-Rodriguez I."/>
            <person name="Emerson D."/>
            <person name="Tully B."/>
            <person name="Amend J."/>
        </authorList>
    </citation>
    <scope>NUCLEOTIDE SEQUENCE [LARGE SCALE GENOMIC DNA]</scope>
    <source>
        <strain evidence="2 3">HR-1</strain>
    </source>
</reference>
<evidence type="ECO:0000313" key="2">
    <source>
        <dbReference type="EMBL" id="PNU18530.1"/>
    </source>
</evidence>
<proteinExistence type="predicted"/>
<gene>
    <name evidence="2" type="ORF">C2E25_17185</name>
</gene>
<accession>A0A2K2H5M4</accession>
<evidence type="ECO:0000256" key="1">
    <source>
        <dbReference type="SAM" id="Phobius"/>
    </source>
</evidence>
<keyword evidence="1" id="KW-1133">Transmembrane helix</keyword>
<protein>
    <submittedName>
        <fullName evidence="2">Uncharacterized protein</fullName>
    </submittedName>
</protein>
<feature type="transmembrane region" description="Helical" evidence="1">
    <location>
        <begin position="6"/>
        <end position="27"/>
    </location>
</feature>
<dbReference type="OrthoDB" id="5406519at2"/>
<dbReference type="AlphaFoldDB" id="A0A2K2H5M4"/>